<dbReference type="PANTHER" id="PTHR10003">
    <property type="entry name" value="SUPEROXIDE DISMUTASE CU-ZN -RELATED"/>
    <property type="match status" value="1"/>
</dbReference>
<comment type="function">
    <text evidence="2">Destroys radicals which are normally produced within the cells and which are toxic to biological systems.</text>
</comment>
<proteinExistence type="inferred from homology"/>
<dbReference type="GO" id="GO:0004784">
    <property type="term" value="F:superoxide dismutase activity"/>
    <property type="evidence" value="ECO:0007669"/>
    <property type="project" value="UniProtKB-EC"/>
</dbReference>
<gene>
    <name evidence="3" type="ORF">MCB1EB_0694</name>
</gene>
<dbReference type="CDD" id="cd00305">
    <property type="entry name" value="Cu-Zn_Superoxide_Dismutase"/>
    <property type="match status" value="1"/>
</dbReference>
<dbReference type="InterPro" id="IPR001424">
    <property type="entry name" value="SOD_Cu_Zn_dom"/>
</dbReference>
<sequence length="182" mass="18736">MRKYIRWTTMLAILAGVNISTAFAESLSIPIYAVDATGTGKSLGKVHVTENPHGLIFTPELAGLPPGIHGFHIHENPSCAPGIGPKGPAAGLAAGGHWDPQKNKRHAGPYSDDGHLGDLPALYAGADGRATYPVLAPRLKALKEIRGRALTVHLDGDNHSDNPAPLGGGGARLACGVIPGAS</sequence>
<dbReference type="EMBL" id="AP018150">
    <property type="protein sequence ID" value="BBE08855.1"/>
    <property type="molecule type" value="Genomic_DNA"/>
</dbReference>
<comment type="catalytic activity">
    <reaction evidence="2">
        <text>2 superoxide + 2 H(+) = H2O2 + O2</text>
        <dbReference type="Rhea" id="RHEA:20696"/>
        <dbReference type="ChEBI" id="CHEBI:15378"/>
        <dbReference type="ChEBI" id="CHEBI:15379"/>
        <dbReference type="ChEBI" id="CHEBI:16240"/>
        <dbReference type="ChEBI" id="CHEBI:18421"/>
        <dbReference type="EC" id="1.15.1.1"/>
    </reaction>
</comment>
<evidence type="ECO:0000313" key="4">
    <source>
        <dbReference type="Proteomes" id="UP000282597"/>
    </source>
</evidence>
<accession>A0A2Z6EUU4</accession>
<comment type="similarity">
    <text evidence="1 2">Belongs to the Cu-Zn superoxide dismutase family.</text>
</comment>
<dbReference type="RefSeq" id="WP_081953492.1">
    <property type="nucleotide sequence ID" value="NZ_AP018150.1"/>
</dbReference>
<dbReference type="Pfam" id="PF00080">
    <property type="entry name" value="Sod_Cu"/>
    <property type="match status" value="1"/>
</dbReference>
<dbReference type="SUPFAM" id="SSF49329">
    <property type="entry name" value="Cu,Zn superoxide dismutase-like"/>
    <property type="match status" value="1"/>
</dbReference>
<keyword evidence="2" id="KW-0862">Zinc</keyword>
<keyword evidence="4" id="KW-1185">Reference proteome</keyword>
<keyword evidence="2" id="KW-0560">Oxidoreductase</keyword>
<dbReference type="Proteomes" id="UP000282597">
    <property type="component" value="Chromosome"/>
</dbReference>
<reference evidence="3 4" key="1">
    <citation type="journal article" date="2018" name="Microbes Environ.">
        <title>Comparative Genomic Insights into Endofungal Lifestyles of Two Bacterial Endosymbionts, Mycoavidus cysteinexigens and Burkholderia rhizoxinica.</title>
        <authorList>
            <person name="Sharmin D."/>
            <person name="Guo Y."/>
            <person name="Nishizawa T."/>
            <person name="Ohshima S."/>
            <person name="Sato Y."/>
            <person name="Takashima Y."/>
            <person name="Narisawa K."/>
            <person name="Ohta H."/>
        </authorList>
    </citation>
    <scope>NUCLEOTIDE SEQUENCE [LARGE SCALE GENOMIC DNA]</scope>
    <source>
        <strain evidence="3 4">B1-EB</strain>
    </source>
</reference>
<evidence type="ECO:0000313" key="3">
    <source>
        <dbReference type="EMBL" id="BBE08855.1"/>
    </source>
</evidence>
<protein>
    <recommendedName>
        <fullName evidence="2">Superoxide dismutase [Cu-Zn]</fullName>
        <ecNumber evidence="2">1.15.1.1</ecNumber>
    </recommendedName>
</protein>
<comment type="cofactor">
    <cofactor evidence="2">
        <name>Cu cation</name>
        <dbReference type="ChEBI" id="CHEBI:23378"/>
    </cofactor>
    <text evidence="2">Binds 1 copper ion per subunit.</text>
</comment>
<dbReference type="KEGG" id="mcys:MCB1EB_0694"/>
<evidence type="ECO:0000256" key="1">
    <source>
        <dbReference type="ARBA" id="ARBA00010457"/>
    </source>
</evidence>
<dbReference type="InterPro" id="IPR018152">
    <property type="entry name" value="SOD_Cu/Zn_BS"/>
</dbReference>
<dbReference type="InterPro" id="IPR036423">
    <property type="entry name" value="SOD-like_Cu/Zn_dom_sf"/>
</dbReference>
<organism evidence="3 4">
    <name type="scientific">Mycoavidus cysteinexigens</name>
    <dbReference type="NCBI Taxonomy" id="1553431"/>
    <lineage>
        <taxon>Bacteria</taxon>
        <taxon>Pseudomonadati</taxon>
        <taxon>Pseudomonadota</taxon>
        <taxon>Betaproteobacteria</taxon>
        <taxon>Burkholderiales</taxon>
        <taxon>Burkholderiaceae</taxon>
        <taxon>Mycoavidus</taxon>
    </lineage>
</organism>
<keyword evidence="2" id="KW-0186">Copper</keyword>
<dbReference type="InterPro" id="IPR024134">
    <property type="entry name" value="SOD_Cu/Zn_/chaperone"/>
</dbReference>
<dbReference type="Gene3D" id="2.60.40.200">
    <property type="entry name" value="Superoxide dismutase, copper/zinc binding domain"/>
    <property type="match status" value="1"/>
</dbReference>
<name>A0A2Z6EUU4_9BURK</name>
<dbReference type="PROSITE" id="PS00332">
    <property type="entry name" value="SOD_CU_ZN_2"/>
    <property type="match status" value="1"/>
</dbReference>
<dbReference type="EC" id="1.15.1.1" evidence="2"/>
<dbReference type="GO" id="GO:0005507">
    <property type="term" value="F:copper ion binding"/>
    <property type="evidence" value="ECO:0007669"/>
    <property type="project" value="InterPro"/>
</dbReference>
<keyword evidence="2" id="KW-0479">Metal-binding</keyword>
<dbReference type="PROSITE" id="PS00087">
    <property type="entry name" value="SOD_CU_ZN_1"/>
    <property type="match status" value="1"/>
</dbReference>
<dbReference type="AlphaFoldDB" id="A0A2Z6EUU4"/>
<evidence type="ECO:0000256" key="2">
    <source>
        <dbReference type="RuleBase" id="RU000393"/>
    </source>
</evidence>
<dbReference type="NCBIfam" id="NF007628">
    <property type="entry name" value="PRK10290.1"/>
    <property type="match status" value="1"/>
</dbReference>
<comment type="cofactor">
    <cofactor evidence="2">
        <name>Zn(2+)</name>
        <dbReference type="ChEBI" id="CHEBI:29105"/>
    </cofactor>
    <text evidence="2">Binds 1 zinc ion per subunit.</text>
</comment>